<dbReference type="RefSeq" id="WP_010768894.1">
    <property type="nucleotide sequence ID" value="NZ_ASWE01000001.1"/>
</dbReference>
<dbReference type="AlphaFoldDB" id="R3W2L6"/>
<gene>
    <name evidence="1" type="ORF">UC3_02250</name>
</gene>
<keyword evidence="2" id="KW-1185">Reference proteome</keyword>
<dbReference type="HOGENOM" id="CLU_1193333_0_0_9"/>
<accession>R3W2L6</accession>
<organism evidence="1 2">
    <name type="scientific">Enterococcus phoeniculicola ATCC BAA-412</name>
    <dbReference type="NCBI Taxonomy" id="1158610"/>
    <lineage>
        <taxon>Bacteria</taxon>
        <taxon>Bacillati</taxon>
        <taxon>Bacillota</taxon>
        <taxon>Bacilli</taxon>
        <taxon>Lactobacillales</taxon>
        <taxon>Enterococcaceae</taxon>
        <taxon>Enterococcus</taxon>
    </lineage>
</organism>
<protein>
    <recommendedName>
        <fullName evidence="3">Lipoprotein</fullName>
    </recommendedName>
</protein>
<dbReference type="eggNOG" id="ENOG5032GKH">
    <property type="taxonomic scope" value="Bacteria"/>
</dbReference>
<comment type="caution">
    <text evidence="1">The sequence shown here is derived from an EMBL/GenBank/DDBJ whole genome shotgun (WGS) entry which is preliminary data.</text>
</comment>
<evidence type="ECO:0000313" key="1">
    <source>
        <dbReference type="EMBL" id="EOL41902.1"/>
    </source>
</evidence>
<reference evidence="1 2" key="1">
    <citation type="submission" date="2013-02" db="EMBL/GenBank/DDBJ databases">
        <title>The Genome Sequence of Enterococcus phoeniculicola BAA-412.</title>
        <authorList>
            <consortium name="The Broad Institute Genome Sequencing Platform"/>
            <consortium name="The Broad Institute Genome Sequencing Center for Infectious Disease"/>
            <person name="Earl A.M."/>
            <person name="Gilmore M.S."/>
            <person name="Lebreton F."/>
            <person name="Walker B."/>
            <person name="Young S.K."/>
            <person name="Zeng Q."/>
            <person name="Gargeya S."/>
            <person name="Fitzgerald M."/>
            <person name="Haas B."/>
            <person name="Abouelleil A."/>
            <person name="Alvarado L."/>
            <person name="Arachchi H.M."/>
            <person name="Berlin A.M."/>
            <person name="Chapman S.B."/>
            <person name="Dewar J."/>
            <person name="Goldberg J."/>
            <person name="Griggs A."/>
            <person name="Gujja S."/>
            <person name="Hansen M."/>
            <person name="Howarth C."/>
            <person name="Imamovic A."/>
            <person name="Larimer J."/>
            <person name="McCowan C."/>
            <person name="Murphy C."/>
            <person name="Neiman D."/>
            <person name="Pearson M."/>
            <person name="Priest M."/>
            <person name="Roberts A."/>
            <person name="Saif S."/>
            <person name="Shea T."/>
            <person name="Sisk P."/>
            <person name="Sykes S."/>
            <person name="Wortman J."/>
            <person name="Nusbaum C."/>
            <person name="Birren B."/>
        </authorList>
    </citation>
    <scope>NUCLEOTIDE SEQUENCE [LARGE SCALE GENOMIC DNA]</scope>
    <source>
        <strain evidence="1 2">ATCC BAA-412</strain>
    </source>
</reference>
<dbReference type="PROSITE" id="PS51257">
    <property type="entry name" value="PROKAR_LIPOPROTEIN"/>
    <property type="match status" value="1"/>
</dbReference>
<name>R3W2L6_9ENTE</name>
<dbReference type="OrthoDB" id="2185366at2"/>
<dbReference type="PATRIC" id="fig|1158610.3.peg.2225"/>
<evidence type="ECO:0000313" key="2">
    <source>
        <dbReference type="Proteomes" id="UP000013785"/>
    </source>
</evidence>
<dbReference type="Proteomes" id="UP000013785">
    <property type="component" value="Unassembled WGS sequence"/>
</dbReference>
<sequence length="232" mass="26014">MFKRNHLWLFPMIFILALFILGGCSESDKVSEQKKEPDNLFLYSESTVEQKELSETKTSTEKLDTEENYPYAVSFDELIKIEDLGGAHPIVTEGATFDGSGVNSPAKFEFRVSSMVSTNTPAVYIYPAEMGGVSEPVEYLIGLSNKPTKIIQVFTAGGTYDDRREVKVNTEIQLVRAKAFDEAQKGYTNLDGHVFYAFYNNQGTLSLATENFAGNMLTTEDTQVLMEYIKKE</sequence>
<proteinExistence type="predicted"/>
<evidence type="ECO:0008006" key="3">
    <source>
        <dbReference type="Google" id="ProtNLM"/>
    </source>
</evidence>
<dbReference type="EMBL" id="AJAT01000017">
    <property type="protein sequence ID" value="EOL41902.1"/>
    <property type="molecule type" value="Genomic_DNA"/>
</dbReference>